<dbReference type="Gene3D" id="3.40.50.720">
    <property type="entry name" value="NAD(P)-binding Rossmann-like Domain"/>
    <property type="match status" value="1"/>
</dbReference>
<evidence type="ECO:0000313" key="6">
    <source>
        <dbReference type="EMBL" id="MWV28187.1"/>
    </source>
</evidence>
<dbReference type="AlphaFoldDB" id="A0A844XCM4"/>
<evidence type="ECO:0000313" key="7">
    <source>
        <dbReference type="Proteomes" id="UP000461409"/>
    </source>
</evidence>
<dbReference type="Pfam" id="PF18317">
    <property type="entry name" value="SDH_C"/>
    <property type="match status" value="1"/>
</dbReference>
<dbReference type="CDD" id="cd01065">
    <property type="entry name" value="NAD_bind_Shikimate_DH"/>
    <property type="match status" value="1"/>
</dbReference>
<comment type="caution">
    <text evidence="6">The sequence shown here is derived from an EMBL/GenBank/DDBJ whole genome shotgun (WGS) entry which is preliminary data.</text>
</comment>
<dbReference type="SUPFAM" id="SSF53223">
    <property type="entry name" value="Aminoacid dehydrogenase-like, N-terminal domain"/>
    <property type="match status" value="1"/>
</dbReference>
<sequence>MTGTNSPLKVGLLGRGIAASSSPAIHETEAACLDLALTYQLFDFDLLGLADDALSGKLNQLLDGGFSGVNITHPFKQAVIPLLDDIDPTAASLGAVNTVTFRDGRMIGSNTDWIGFQFMLDVALPDEPRDIVAQIGSGGAGSATAFALLASGTRELRIHDASATRIEALEQRLRSAFPEATIIACASAAGAIDGACGVVQSTPVGMAQHPGMPFDPALLDEDQWLADVIYFPRETELLKAARQRGMATADGAPMVVGQAAEAFRQFTGVEPDRDRMLAALTGQQRSAA</sequence>
<evidence type="ECO:0000256" key="2">
    <source>
        <dbReference type="ARBA" id="ARBA00023002"/>
    </source>
</evidence>
<keyword evidence="3" id="KW-0028">Amino-acid biosynthesis</keyword>
<dbReference type="InterPro" id="IPR041121">
    <property type="entry name" value="SDH_C"/>
</dbReference>
<dbReference type="InterPro" id="IPR036291">
    <property type="entry name" value="NAD(P)-bd_dom_sf"/>
</dbReference>
<feature type="domain" description="Shikimate dehydrogenase substrate binding N-terminal" evidence="4">
    <location>
        <begin position="12"/>
        <end position="99"/>
    </location>
</feature>
<dbReference type="GO" id="GO:0050661">
    <property type="term" value="F:NADP binding"/>
    <property type="evidence" value="ECO:0007669"/>
    <property type="project" value="TreeGrafter"/>
</dbReference>
<keyword evidence="3" id="KW-0057">Aromatic amino acid biosynthesis</keyword>
<dbReference type="InterPro" id="IPR046346">
    <property type="entry name" value="Aminoacid_DH-like_N_sf"/>
</dbReference>
<dbReference type="GO" id="GO:0009423">
    <property type="term" value="P:chorismate biosynthetic process"/>
    <property type="evidence" value="ECO:0007669"/>
    <property type="project" value="TreeGrafter"/>
</dbReference>
<evidence type="ECO:0000256" key="1">
    <source>
        <dbReference type="ARBA" id="ARBA00004871"/>
    </source>
</evidence>
<evidence type="ECO:0000259" key="4">
    <source>
        <dbReference type="Pfam" id="PF08501"/>
    </source>
</evidence>
<feature type="domain" description="SDH C-terminal" evidence="5">
    <location>
        <begin position="251"/>
        <end position="280"/>
    </location>
</feature>
<evidence type="ECO:0000256" key="3">
    <source>
        <dbReference type="ARBA" id="ARBA00023141"/>
    </source>
</evidence>
<dbReference type="PANTHER" id="PTHR21089">
    <property type="entry name" value="SHIKIMATE DEHYDROGENASE"/>
    <property type="match status" value="1"/>
</dbReference>
<dbReference type="RefSeq" id="WP_160485808.1">
    <property type="nucleotide sequence ID" value="NZ_WUBR01000002.1"/>
</dbReference>
<dbReference type="PANTHER" id="PTHR21089:SF1">
    <property type="entry name" value="BIFUNCTIONAL 3-DEHYDROQUINATE DEHYDRATASE_SHIKIMATE DEHYDROGENASE, CHLOROPLASTIC"/>
    <property type="match status" value="1"/>
</dbReference>
<evidence type="ECO:0000259" key="5">
    <source>
        <dbReference type="Pfam" id="PF18317"/>
    </source>
</evidence>
<organism evidence="6 7">
    <name type="scientific">Aurantiacibacter rhizosphaerae</name>
    <dbReference type="NCBI Taxonomy" id="2691582"/>
    <lineage>
        <taxon>Bacteria</taxon>
        <taxon>Pseudomonadati</taxon>
        <taxon>Pseudomonadota</taxon>
        <taxon>Alphaproteobacteria</taxon>
        <taxon>Sphingomonadales</taxon>
        <taxon>Erythrobacteraceae</taxon>
        <taxon>Aurantiacibacter</taxon>
    </lineage>
</organism>
<keyword evidence="2 6" id="KW-0560">Oxidoreductase</keyword>
<dbReference type="GO" id="GO:0005829">
    <property type="term" value="C:cytosol"/>
    <property type="evidence" value="ECO:0007669"/>
    <property type="project" value="TreeGrafter"/>
</dbReference>
<dbReference type="EC" id="1.1.1.25" evidence="6"/>
<proteinExistence type="predicted"/>
<name>A0A844XCM4_9SPHN</name>
<reference evidence="6 7" key="2">
    <citation type="submission" date="2020-02" db="EMBL/GenBank/DDBJ databases">
        <title>Erythrobacter dongmakensis sp. nov., isolated from a tidal mudflat.</title>
        <authorList>
            <person name="Kim I.S."/>
        </authorList>
    </citation>
    <scope>NUCLEOTIDE SEQUENCE [LARGE SCALE GENOMIC DNA]</scope>
    <source>
        <strain evidence="6 7">GH3-10</strain>
    </source>
</reference>
<dbReference type="Pfam" id="PF08501">
    <property type="entry name" value="Shikimate_dh_N"/>
    <property type="match status" value="1"/>
</dbReference>
<dbReference type="GO" id="GO:0019632">
    <property type="term" value="P:shikimate metabolic process"/>
    <property type="evidence" value="ECO:0007669"/>
    <property type="project" value="TreeGrafter"/>
</dbReference>
<accession>A0A844XCM4</accession>
<gene>
    <name evidence="6" type="ORF">GRF63_09750</name>
</gene>
<dbReference type="SUPFAM" id="SSF51735">
    <property type="entry name" value="NAD(P)-binding Rossmann-fold domains"/>
    <property type="match status" value="1"/>
</dbReference>
<comment type="pathway">
    <text evidence="1">Metabolic intermediate biosynthesis; chorismate biosynthesis; chorismate from D-erythrose 4-phosphate and phosphoenolpyruvate: step 4/7.</text>
</comment>
<dbReference type="GO" id="GO:0004764">
    <property type="term" value="F:shikimate 3-dehydrogenase (NADP+) activity"/>
    <property type="evidence" value="ECO:0007669"/>
    <property type="project" value="UniProtKB-EC"/>
</dbReference>
<dbReference type="NCBIfam" id="NF009201">
    <property type="entry name" value="PRK12549.1"/>
    <property type="match status" value="1"/>
</dbReference>
<dbReference type="InterPro" id="IPR022893">
    <property type="entry name" value="Shikimate_DH_fam"/>
</dbReference>
<dbReference type="EMBL" id="WUBR01000002">
    <property type="protein sequence ID" value="MWV28187.1"/>
    <property type="molecule type" value="Genomic_DNA"/>
</dbReference>
<dbReference type="Proteomes" id="UP000461409">
    <property type="component" value="Unassembled WGS sequence"/>
</dbReference>
<reference evidence="6 7" key="1">
    <citation type="submission" date="2019-12" db="EMBL/GenBank/DDBJ databases">
        <authorList>
            <person name="Lee S.D."/>
        </authorList>
    </citation>
    <scope>NUCLEOTIDE SEQUENCE [LARGE SCALE GENOMIC DNA]</scope>
    <source>
        <strain evidence="6 7">GH3-10</strain>
    </source>
</reference>
<dbReference type="GO" id="GO:0009073">
    <property type="term" value="P:aromatic amino acid family biosynthetic process"/>
    <property type="evidence" value="ECO:0007669"/>
    <property type="project" value="UniProtKB-KW"/>
</dbReference>
<protein>
    <submittedName>
        <fullName evidence="6">Shikimate dehydrogenase</fullName>
        <ecNumber evidence="6">1.1.1.25</ecNumber>
    </submittedName>
</protein>
<dbReference type="InterPro" id="IPR013708">
    <property type="entry name" value="Shikimate_DH-bd_N"/>
</dbReference>
<dbReference type="Gene3D" id="3.40.50.10860">
    <property type="entry name" value="Leucine Dehydrogenase, chain A, domain 1"/>
    <property type="match status" value="1"/>
</dbReference>
<keyword evidence="7" id="KW-1185">Reference proteome</keyword>